<dbReference type="InterPro" id="IPR000994">
    <property type="entry name" value="Pept_M24"/>
</dbReference>
<evidence type="ECO:0000256" key="4">
    <source>
        <dbReference type="ARBA" id="ARBA00022723"/>
    </source>
</evidence>
<comment type="similarity">
    <text evidence="6">Belongs to the peptidase M24A family. Methionine aminopeptidase type 1 subfamily.</text>
</comment>
<dbReference type="PRINTS" id="PR00599">
    <property type="entry name" value="MAPEPTIDASE"/>
</dbReference>
<feature type="domain" description="Peptidase M24" evidence="8">
    <location>
        <begin position="12"/>
        <end position="246"/>
    </location>
</feature>
<comment type="function">
    <text evidence="1 6">Removes the N-terminal methionine from nascent proteins. The N-terminal methionine is often cleaved when the second residue in the primary sequence is small and uncharged (Met-Ala-, Cys, Gly, Pro, Ser, Thr, or Val). Requires deformylation of the N(alpha)-formylated initiator methionine before it can be hydrolyzed.</text>
</comment>
<keyword evidence="2 6" id="KW-0031">Aminopeptidase</keyword>
<feature type="binding site" evidence="6">
    <location>
        <position position="176"/>
    </location>
    <ligand>
        <name>substrate</name>
    </ligand>
</feature>
<dbReference type="PROSITE" id="PS00680">
    <property type="entry name" value="MAP_1"/>
    <property type="match status" value="1"/>
</dbReference>
<evidence type="ECO:0000256" key="7">
    <source>
        <dbReference type="RuleBase" id="RU003653"/>
    </source>
</evidence>
<dbReference type="HAMAP" id="MF_01974">
    <property type="entry name" value="MetAP_1"/>
    <property type="match status" value="1"/>
</dbReference>
<keyword evidence="4 6" id="KW-0479">Metal-binding</keyword>
<keyword evidence="10" id="KW-1185">Reference proteome</keyword>
<comment type="catalytic activity">
    <reaction evidence="6 7">
        <text>Release of N-terminal amino acids, preferentially methionine, from peptides and arylamides.</text>
        <dbReference type="EC" id="3.4.11.18"/>
    </reaction>
</comment>
<comment type="subunit">
    <text evidence="6">Monomer.</text>
</comment>
<feature type="binding site" evidence="6">
    <location>
        <position position="169"/>
    </location>
    <ligand>
        <name>a divalent metal cation</name>
        <dbReference type="ChEBI" id="CHEBI:60240"/>
        <label>2</label>
        <note>catalytic</note>
    </ligand>
</feature>
<evidence type="ECO:0000259" key="8">
    <source>
        <dbReference type="Pfam" id="PF00557"/>
    </source>
</evidence>
<feature type="binding site" evidence="6">
    <location>
        <position position="95"/>
    </location>
    <ligand>
        <name>a divalent metal cation</name>
        <dbReference type="ChEBI" id="CHEBI:60240"/>
        <label>1</label>
    </ligand>
</feature>
<dbReference type="Pfam" id="PF00557">
    <property type="entry name" value="Peptidase_M24"/>
    <property type="match status" value="1"/>
</dbReference>
<dbReference type="NCBIfam" id="TIGR00500">
    <property type="entry name" value="met_pdase_I"/>
    <property type="match status" value="1"/>
</dbReference>
<keyword evidence="5 6" id="KW-0378">Hydrolase</keyword>
<dbReference type="Gene3D" id="3.90.230.10">
    <property type="entry name" value="Creatinase/methionine aminopeptidase superfamily"/>
    <property type="match status" value="1"/>
</dbReference>
<keyword evidence="3 6" id="KW-0645">Protease</keyword>
<dbReference type="GO" id="GO:0004239">
    <property type="term" value="F:initiator methionyl aminopeptidase activity"/>
    <property type="evidence" value="ECO:0007669"/>
    <property type="project" value="UniProtKB-EC"/>
</dbReference>
<dbReference type="InterPro" id="IPR002467">
    <property type="entry name" value="Pept_M24A_MAP1"/>
</dbReference>
<proteinExistence type="inferred from homology"/>
<dbReference type="EMBL" id="CP115156">
    <property type="protein sequence ID" value="WBL31247.1"/>
    <property type="molecule type" value="Genomic_DNA"/>
</dbReference>
<dbReference type="CDD" id="cd01086">
    <property type="entry name" value="MetAP1"/>
    <property type="match status" value="1"/>
</dbReference>
<dbReference type="InterPro" id="IPR001714">
    <property type="entry name" value="Pept_M24_MAP"/>
</dbReference>
<protein>
    <recommendedName>
        <fullName evidence="6 7">Methionine aminopeptidase</fullName>
        <shortName evidence="6">MAP</shortName>
        <shortName evidence="6">MetAP</shortName>
        <ecNumber evidence="6 7">3.4.11.18</ecNumber>
    </recommendedName>
    <alternativeName>
        <fullName evidence="6">Peptidase M</fullName>
    </alternativeName>
</protein>
<reference evidence="9" key="1">
    <citation type="submission" date="2022-12" db="EMBL/GenBank/DDBJ databases">
        <title>Genomic Characterization of Candidatus Phytoplasma sacchari in China.</title>
        <authorList>
            <person name="Zhang R.-Y."/>
        </authorList>
    </citation>
    <scope>NUCLEOTIDE SEQUENCE [LARGE SCALE GENOMIC DNA]</scope>
    <source>
        <strain evidence="9">SCWL1</strain>
    </source>
</reference>
<dbReference type="InterPro" id="IPR036005">
    <property type="entry name" value="Creatinase/aminopeptidase-like"/>
</dbReference>
<feature type="binding site" evidence="6">
    <location>
        <position position="77"/>
    </location>
    <ligand>
        <name>substrate</name>
    </ligand>
</feature>
<dbReference type="SUPFAM" id="SSF55920">
    <property type="entry name" value="Creatinase/aminopeptidase"/>
    <property type="match status" value="1"/>
</dbReference>
<organism evidence="9 10">
    <name type="scientific">Candidatus Phytoplasma sacchari</name>
    <dbReference type="NCBI Taxonomy" id="2609813"/>
    <lineage>
        <taxon>Bacteria</taxon>
        <taxon>Bacillati</taxon>
        <taxon>Mycoplasmatota</taxon>
        <taxon>Mollicutes</taxon>
        <taxon>Acholeplasmatales</taxon>
        <taxon>Acholeplasmataceae</taxon>
        <taxon>Candidatus Phytoplasma</taxon>
        <taxon>16SrXI (Rice yellow dwarf group)</taxon>
    </lineage>
</organism>
<feature type="binding site" evidence="6">
    <location>
        <position position="106"/>
    </location>
    <ligand>
        <name>a divalent metal cation</name>
        <dbReference type="ChEBI" id="CHEBI:60240"/>
        <label>2</label>
        <note>catalytic</note>
    </ligand>
</feature>
<gene>
    <name evidence="6 9" type="primary">map</name>
    <name evidence="9" type="ORF">O7R10_01365</name>
</gene>
<evidence type="ECO:0000313" key="10">
    <source>
        <dbReference type="Proteomes" id="UP001210120"/>
    </source>
</evidence>
<dbReference type="PANTHER" id="PTHR43330">
    <property type="entry name" value="METHIONINE AMINOPEPTIDASE"/>
    <property type="match status" value="1"/>
</dbReference>
<dbReference type="PANTHER" id="PTHR43330:SF27">
    <property type="entry name" value="METHIONINE AMINOPEPTIDASE"/>
    <property type="match status" value="1"/>
</dbReference>
<dbReference type="EC" id="3.4.11.18" evidence="6 7"/>
<evidence type="ECO:0000256" key="1">
    <source>
        <dbReference type="ARBA" id="ARBA00002521"/>
    </source>
</evidence>
<feature type="binding site" evidence="6">
    <location>
        <position position="239"/>
    </location>
    <ligand>
        <name>a divalent metal cation</name>
        <dbReference type="ChEBI" id="CHEBI:60240"/>
        <label>1</label>
    </ligand>
</feature>
<dbReference type="Proteomes" id="UP001210120">
    <property type="component" value="Chromosome"/>
</dbReference>
<accession>A0ABY7M0I6</accession>
<name>A0ABY7M0I6_9MOLU</name>
<feature type="binding site" evidence="6">
    <location>
        <position position="208"/>
    </location>
    <ligand>
        <name>a divalent metal cation</name>
        <dbReference type="ChEBI" id="CHEBI:60240"/>
        <label>2</label>
        <note>catalytic</note>
    </ligand>
</feature>
<evidence type="ECO:0000256" key="5">
    <source>
        <dbReference type="ARBA" id="ARBA00022801"/>
    </source>
</evidence>
<evidence type="ECO:0000256" key="6">
    <source>
        <dbReference type="HAMAP-Rule" id="MF_01974"/>
    </source>
</evidence>
<evidence type="ECO:0000313" key="9">
    <source>
        <dbReference type="EMBL" id="WBL31247.1"/>
    </source>
</evidence>
<sequence length="253" mass="28612">MILIKKNEEIDIMREAGKILSRIRKELSNYLKPGISTFELDMIAFNLMKKYNVESAFKGYKKFIGYTCISVNEVVVHGIPSKNKILRLGDIITLDIGIKFKGYYVDSAWTYYLGEISYFKKKMIKDTHDALFAGIKKVKPGNYISDISNAIAKIGKLNNYGIIEVFTGHGIGTSLHEAPNIFNFDFTKEACYLKKNHILKKGMTFCIEPMFTLGSKEIKILSDGWSAVTIDSSLSSHFEHTVLVTENGHEILT</sequence>
<feature type="binding site" evidence="6">
    <location>
        <position position="239"/>
    </location>
    <ligand>
        <name>a divalent metal cation</name>
        <dbReference type="ChEBI" id="CHEBI:60240"/>
        <label>2</label>
        <note>catalytic</note>
    </ligand>
</feature>
<feature type="binding site" evidence="6">
    <location>
        <position position="106"/>
    </location>
    <ligand>
        <name>a divalent metal cation</name>
        <dbReference type="ChEBI" id="CHEBI:60240"/>
        <label>1</label>
    </ligand>
</feature>
<evidence type="ECO:0000256" key="3">
    <source>
        <dbReference type="ARBA" id="ARBA00022670"/>
    </source>
</evidence>
<comment type="cofactor">
    <cofactor evidence="6">
        <name>Co(2+)</name>
        <dbReference type="ChEBI" id="CHEBI:48828"/>
    </cofactor>
    <cofactor evidence="6">
        <name>Zn(2+)</name>
        <dbReference type="ChEBI" id="CHEBI:29105"/>
    </cofactor>
    <cofactor evidence="6">
        <name>Mn(2+)</name>
        <dbReference type="ChEBI" id="CHEBI:29035"/>
    </cofactor>
    <cofactor evidence="6">
        <name>Fe(2+)</name>
        <dbReference type="ChEBI" id="CHEBI:29033"/>
    </cofactor>
    <text evidence="6">Binds 2 divalent metal cations per subunit. Has a high-affinity and a low affinity metal-binding site. The true nature of the physiological cofactor is under debate. The enzyme is active with cobalt, zinc, manganese or divalent iron ions. Most likely, methionine aminopeptidases function as mononuclear Fe(2+)-metalloproteases under physiological conditions, and the catalytically relevant metal-binding site has been assigned to the histidine-containing high-affinity site.</text>
</comment>
<evidence type="ECO:0000256" key="2">
    <source>
        <dbReference type="ARBA" id="ARBA00022438"/>
    </source>
</evidence>